<comment type="caution">
    <text evidence="3">The sequence shown here is derived from an EMBL/GenBank/DDBJ whole genome shotgun (WGS) entry which is preliminary data.</text>
</comment>
<feature type="region of interest" description="Disordered" evidence="2">
    <location>
        <begin position="25"/>
        <end position="62"/>
    </location>
</feature>
<proteinExistence type="predicted"/>
<sequence length="678" mass="77183">MNLMDILSKDPPSSLYSHDIDQQIDTNINNDNNGQNSHANIDGISNGNGTLESQDTDRTTTTTTTNGVIYLPTTLTEVQEALIELVLHLFSSELLNEVRSKKLKTSIDNLLESSNAINDSNNGNDSTREDKISLCFEQLSIIENHPSLIIDHFIPKKILLLETIERQINMSGKVQLFNRIVDALIKEHRPEGYRMIVVSNNVKELELLEGVILGKTLHYRNSGSAKLYEDKRPIPDLKEPSSYKLFVNLISSQQLYNNYISGSNGGGGEGDKDDVYDLILSFDSKLDVTVPSIEILRSKDDKPCPILVPVPVFSLEQLVSQHFPEPQILNFADSHHNSNNPAQKWKVKCINTLAVNLFNLKGLSKDFFVENYGANMERFLAHLKDEPKQLSELLTKYNDQLTLLFSDDKLIKKLHTFYSLGSNGGFDQIDVADYHLLKSRLAESLHLKLANLEKSSLEIEQGLHEKRKYETSRQGHYDDDEDLIAANYRKLQRLNDEASFSERKLGRIDNDLIKQQERSTDIDSKLEKLQEFATRDLAADELVAQTKSLSDLKEELEIMQQEYDKISQESESTREKYQTSSNQALHLSQKLNALKEQNEKLERKIAGPGLSQLPELIKKDTIIGYETKLNRIKQENQFIQRFFQARIDKLYQERQQLVDNSGSSSRPSNRISRASTPL</sequence>
<keyword evidence="4" id="KW-1185">Reference proteome</keyword>
<dbReference type="Proteomes" id="UP000253472">
    <property type="component" value="Unassembled WGS sequence"/>
</dbReference>
<protein>
    <submittedName>
        <fullName evidence="3">HDA1 complex subunit 2</fullName>
    </submittedName>
</protein>
<dbReference type="EMBL" id="QLNQ01000028">
    <property type="protein sequence ID" value="RCK57622.1"/>
    <property type="molecule type" value="Genomic_DNA"/>
</dbReference>
<dbReference type="GO" id="GO:0070823">
    <property type="term" value="C:HDA1 complex"/>
    <property type="evidence" value="ECO:0007669"/>
    <property type="project" value="InterPro"/>
</dbReference>
<feature type="compositionally biased region" description="Low complexity" evidence="2">
    <location>
        <begin position="25"/>
        <end position="36"/>
    </location>
</feature>
<evidence type="ECO:0000256" key="2">
    <source>
        <dbReference type="SAM" id="MobiDB-lite"/>
    </source>
</evidence>
<accession>A0A367XXU7</accession>
<feature type="coiled-coil region" evidence="1">
    <location>
        <begin position="542"/>
        <end position="604"/>
    </location>
</feature>
<reference evidence="3 4" key="1">
    <citation type="submission" date="2018-06" db="EMBL/GenBank/DDBJ databases">
        <title>Whole genome sequencing of Candida tropicalis (genome annotated by CSBL at Korea University).</title>
        <authorList>
            <person name="Ahn J."/>
        </authorList>
    </citation>
    <scope>NUCLEOTIDE SEQUENCE [LARGE SCALE GENOMIC DNA]</scope>
    <source>
        <strain evidence="3 4">ATCC 20962</strain>
    </source>
</reference>
<evidence type="ECO:0000256" key="1">
    <source>
        <dbReference type="SAM" id="Coils"/>
    </source>
</evidence>
<dbReference type="Gene3D" id="3.40.50.12360">
    <property type="match status" value="1"/>
</dbReference>
<gene>
    <name evidence="3" type="primary">HDA2_1</name>
    <name evidence="3" type="ORF">Cantr_06424</name>
</gene>
<name>A0A367XXU7_9ASCO</name>
<evidence type="ECO:0000313" key="4">
    <source>
        <dbReference type="Proteomes" id="UP000253472"/>
    </source>
</evidence>
<feature type="region of interest" description="Disordered" evidence="2">
    <location>
        <begin position="658"/>
        <end position="678"/>
    </location>
</feature>
<feature type="compositionally biased region" description="Low complexity" evidence="2">
    <location>
        <begin position="661"/>
        <end position="678"/>
    </location>
</feature>
<dbReference type="InterPro" id="IPR021006">
    <property type="entry name" value="Hda2/3"/>
</dbReference>
<evidence type="ECO:0000313" key="3">
    <source>
        <dbReference type="EMBL" id="RCK57622.1"/>
    </source>
</evidence>
<dbReference type="Pfam" id="PF11496">
    <property type="entry name" value="HDA2-3"/>
    <property type="match status" value="1"/>
</dbReference>
<dbReference type="STRING" id="5486.A0A367XXU7"/>
<dbReference type="AlphaFoldDB" id="A0A367XXU7"/>
<dbReference type="InterPro" id="IPR038609">
    <property type="entry name" value="HDA1_su2/3_sf"/>
</dbReference>
<keyword evidence="1" id="KW-0175">Coiled coil</keyword>
<feature type="compositionally biased region" description="Polar residues" evidence="2">
    <location>
        <begin position="37"/>
        <end position="53"/>
    </location>
</feature>
<dbReference type="OrthoDB" id="4034449at2759"/>
<organism evidence="3 4">
    <name type="scientific">Candida viswanathii</name>
    <dbReference type="NCBI Taxonomy" id="5486"/>
    <lineage>
        <taxon>Eukaryota</taxon>
        <taxon>Fungi</taxon>
        <taxon>Dikarya</taxon>
        <taxon>Ascomycota</taxon>
        <taxon>Saccharomycotina</taxon>
        <taxon>Pichiomycetes</taxon>
        <taxon>Debaryomycetaceae</taxon>
        <taxon>Candida/Lodderomyces clade</taxon>
        <taxon>Candida</taxon>
    </lineage>
</organism>